<accession>A0ABQ1Z4X3</accession>
<dbReference type="PANTHER" id="PTHR11487">
    <property type="entry name" value="THIOESTERASE"/>
    <property type="match status" value="1"/>
</dbReference>
<name>A0ABQ1Z4X3_9BACL</name>
<dbReference type="EMBL" id="BMFU01000002">
    <property type="protein sequence ID" value="GGH50441.1"/>
    <property type="molecule type" value="Genomic_DNA"/>
</dbReference>
<reference evidence="4" key="1">
    <citation type="journal article" date="2019" name="Int. J. Syst. Evol. Microbiol.">
        <title>The Global Catalogue of Microorganisms (GCM) 10K type strain sequencing project: providing services to taxonomists for standard genome sequencing and annotation.</title>
        <authorList>
            <consortium name="The Broad Institute Genomics Platform"/>
            <consortium name="The Broad Institute Genome Sequencing Center for Infectious Disease"/>
            <person name="Wu L."/>
            <person name="Ma J."/>
        </authorList>
    </citation>
    <scope>NUCLEOTIDE SEQUENCE [LARGE SCALE GENOMIC DNA]</scope>
    <source>
        <strain evidence="4">CGMCC 1.12770</strain>
    </source>
</reference>
<gene>
    <name evidence="3" type="ORF">GCM10008014_15560</name>
</gene>
<evidence type="ECO:0000256" key="1">
    <source>
        <dbReference type="ARBA" id="ARBA00007169"/>
    </source>
</evidence>
<dbReference type="PANTHER" id="PTHR11487:SF0">
    <property type="entry name" value="S-ACYL FATTY ACID SYNTHASE THIOESTERASE, MEDIUM CHAIN"/>
    <property type="match status" value="1"/>
</dbReference>
<comment type="similarity">
    <text evidence="1">Belongs to the thioesterase family.</text>
</comment>
<proteinExistence type="inferred from homology"/>
<keyword evidence="4" id="KW-1185">Reference proteome</keyword>
<evidence type="ECO:0000313" key="3">
    <source>
        <dbReference type="EMBL" id="GGH50441.1"/>
    </source>
</evidence>
<dbReference type="InterPro" id="IPR001031">
    <property type="entry name" value="Thioesterase"/>
</dbReference>
<sequence>MSGRAGRFSEGLYNSLNEAVLDVQLQINKKISSSNYAIYGHSMGALITYELIKQSQTLSPKHVFISGLAAPRFNHISQDIHLLPDSLFIDEVKKLNGTPPEIFENNELMALFLPVLRSDFKIISEYSETSTEKKIKQNLNIFYGSDEGMKAESILAWREYTEGTIDSYEISGDHFFVNTNYSKICDLIKGAIFPYLY</sequence>
<dbReference type="InterPro" id="IPR012223">
    <property type="entry name" value="TEII"/>
</dbReference>
<dbReference type="Proteomes" id="UP000652153">
    <property type="component" value="Unassembled WGS sequence"/>
</dbReference>
<dbReference type="SUPFAM" id="SSF53474">
    <property type="entry name" value="alpha/beta-Hydrolases"/>
    <property type="match status" value="1"/>
</dbReference>
<evidence type="ECO:0000259" key="2">
    <source>
        <dbReference type="Pfam" id="PF00975"/>
    </source>
</evidence>
<dbReference type="Pfam" id="PF00975">
    <property type="entry name" value="Thioesterase"/>
    <property type="match status" value="1"/>
</dbReference>
<feature type="domain" description="Thioesterase" evidence="2">
    <location>
        <begin position="10"/>
        <end position="189"/>
    </location>
</feature>
<organism evidence="3 4">
    <name type="scientific">Paenibacillus silvae</name>
    <dbReference type="NCBI Taxonomy" id="1325358"/>
    <lineage>
        <taxon>Bacteria</taxon>
        <taxon>Bacillati</taxon>
        <taxon>Bacillota</taxon>
        <taxon>Bacilli</taxon>
        <taxon>Bacillales</taxon>
        <taxon>Paenibacillaceae</taxon>
        <taxon>Paenibacillus</taxon>
    </lineage>
</organism>
<dbReference type="InterPro" id="IPR029058">
    <property type="entry name" value="AB_hydrolase_fold"/>
</dbReference>
<dbReference type="Gene3D" id="3.40.50.1820">
    <property type="entry name" value="alpha/beta hydrolase"/>
    <property type="match status" value="1"/>
</dbReference>
<evidence type="ECO:0000313" key="4">
    <source>
        <dbReference type="Proteomes" id="UP000652153"/>
    </source>
</evidence>
<comment type="caution">
    <text evidence="3">The sequence shown here is derived from an EMBL/GenBank/DDBJ whole genome shotgun (WGS) entry which is preliminary data.</text>
</comment>
<protein>
    <submittedName>
        <fullName evidence="3">Thioesterase</fullName>
    </submittedName>
</protein>